<comment type="function">
    <text evidence="11">Mediates influx of magnesium ions. Alternates between open and closed states. Activated by low cytoplasmic Mg(2+) levels. Inactive when cytoplasmic Mg(2+) levels are high.</text>
</comment>
<keyword evidence="6 12" id="KW-0460">Magnesium</keyword>
<organism evidence="13 14">
    <name type="scientific">Fluviicola chungangensis</name>
    <dbReference type="NCBI Taxonomy" id="2597671"/>
    <lineage>
        <taxon>Bacteria</taxon>
        <taxon>Pseudomonadati</taxon>
        <taxon>Bacteroidota</taxon>
        <taxon>Flavobacteriia</taxon>
        <taxon>Flavobacteriales</taxon>
        <taxon>Crocinitomicaceae</taxon>
        <taxon>Fluviicola</taxon>
    </lineage>
</organism>
<dbReference type="Proteomes" id="UP000316008">
    <property type="component" value="Unassembled WGS sequence"/>
</dbReference>
<dbReference type="SUPFAM" id="SSF143865">
    <property type="entry name" value="CorA soluble domain-like"/>
    <property type="match status" value="1"/>
</dbReference>
<dbReference type="Gene3D" id="1.20.58.340">
    <property type="entry name" value="Magnesium transport protein CorA, transmembrane region"/>
    <property type="match status" value="2"/>
</dbReference>
<evidence type="ECO:0000256" key="4">
    <source>
        <dbReference type="ARBA" id="ARBA00022475"/>
    </source>
</evidence>
<dbReference type="InterPro" id="IPR002523">
    <property type="entry name" value="MgTranspt_CorA/ZnTranspt_ZntB"/>
</dbReference>
<dbReference type="CDD" id="cd12828">
    <property type="entry name" value="TmCorA-like_1"/>
    <property type="match status" value="1"/>
</dbReference>
<dbReference type="Gene3D" id="3.30.460.20">
    <property type="entry name" value="CorA soluble domain-like"/>
    <property type="match status" value="1"/>
</dbReference>
<keyword evidence="5 12" id="KW-0812">Transmembrane</keyword>
<dbReference type="FunFam" id="1.20.58.340:FF:000004">
    <property type="entry name" value="Magnesium transport protein CorA"/>
    <property type="match status" value="1"/>
</dbReference>
<keyword evidence="7 12" id="KW-1133">Transmembrane helix</keyword>
<evidence type="ECO:0000256" key="12">
    <source>
        <dbReference type="RuleBase" id="RU362010"/>
    </source>
</evidence>
<dbReference type="AlphaFoldDB" id="A0A556N7N4"/>
<evidence type="ECO:0000256" key="1">
    <source>
        <dbReference type="ARBA" id="ARBA00004651"/>
    </source>
</evidence>
<evidence type="ECO:0000313" key="13">
    <source>
        <dbReference type="EMBL" id="TSJ48187.1"/>
    </source>
</evidence>
<feature type="transmembrane region" description="Helical" evidence="12">
    <location>
        <begin position="306"/>
        <end position="327"/>
    </location>
</feature>
<evidence type="ECO:0000256" key="9">
    <source>
        <dbReference type="ARBA" id="ARBA00023136"/>
    </source>
</evidence>
<comment type="caution">
    <text evidence="13">The sequence shown here is derived from an EMBL/GenBank/DDBJ whole genome shotgun (WGS) entry which is preliminary data.</text>
</comment>
<keyword evidence="3 12" id="KW-0813">Transport</keyword>
<dbReference type="PANTHER" id="PTHR46494:SF1">
    <property type="entry name" value="CORA FAMILY METAL ION TRANSPORTER (EUROFUNG)"/>
    <property type="match status" value="1"/>
</dbReference>
<feature type="transmembrane region" description="Helical" evidence="12">
    <location>
        <begin position="274"/>
        <end position="294"/>
    </location>
</feature>
<reference evidence="13 14" key="1">
    <citation type="submission" date="2019-07" db="EMBL/GenBank/DDBJ databases">
        <authorList>
            <person name="Huq M.A."/>
        </authorList>
    </citation>
    <scope>NUCLEOTIDE SEQUENCE [LARGE SCALE GENOMIC DNA]</scope>
    <source>
        <strain evidence="13 14">MAH-3</strain>
    </source>
</reference>
<dbReference type="GO" id="GO:0050897">
    <property type="term" value="F:cobalt ion binding"/>
    <property type="evidence" value="ECO:0007669"/>
    <property type="project" value="TreeGrafter"/>
</dbReference>
<dbReference type="SUPFAM" id="SSF144083">
    <property type="entry name" value="Magnesium transport protein CorA, transmembrane region"/>
    <property type="match status" value="1"/>
</dbReference>
<keyword evidence="8 12" id="KW-0406">Ion transport</keyword>
<evidence type="ECO:0000256" key="3">
    <source>
        <dbReference type="ARBA" id="ARBA00022448"/>
    </source>
</evidence>
<dbReference type="GO" id="GO:0005886">
    <property type="term" value="C:plasma membrane"/>
    <property type="evidence" value="ECO:0007669"/>
    <property type="project" value="UniProtKB-SubCell"/>
</dbReference>
<accession>A0A556N7N4</accession>
<protein>
    <recommendedName>
        <fullName evidence="12">Magnesium transport protein CorA</fullName>
    </recommendedName>
</protein>
<dbReference type="InterPro" id="IPR045863">
    <property type="entry name" value="CorA_TM1_TM2"/>
</dbReference>
<gene>
    <name evidence="12 13" type="primary">corA</name>
    <name evidence="13" type="ORF">FO442_03350</name>
</gene>
<evidence type="ECO:0000256" key="11">
    <source>
        <dbReference type="ARBA" id="ARBA00045497"/>
    </source>
</evidence>
<evidence type="ECO:0000256" key="2">
    <source>
        <dbReference type="ARBA" id="ARBA00009765"/>
    </source>
</evidence>
<comment type="similarity">
    <text evidence="2 12">Belongs to the CorA metal ion transporter (MIT) (TC 1.A.35) family.</text>
</comment>
<comment type="subcellular location">
    <subcellularLocation>
        <location evidence="1">Cell membrane</location>
        <topology evidence="1">Multi-pass membrane protein</topology>
    </subcellularLocation>
    <subcellularLocation>
        <location evidence="12">Membrane</location>
        <topology evidence="12">Multi-pass membrane protein</topology>
    </subcellularLocation>
</comment>
<evidence type="ECO:0000313" key="14">
    <source>
        <dbReference type="Proteomes" id="UP000316008"/>
    </source>
</evidence>
<evidence type="ECO:0000256" key="7">
    <source>
        <dbReference type="ARBA" id="ARBA00022989"/>
    </source>
</evidence>
<proteinExistence type="inferred from homology"/>
<dbReference type="NCBIfam" id="TIGR00383">
    <property type="entry name" value="corA"/>
    <property type="match status" value="1"/>
</dbReference>
<dbReference type="InterPro" id="IPR004488">
    <property type="entry name" value="Mg/Co-transport_prot_CorA"/>
</dbReference>
<dbReference type="PANTHER" id="PTHR46494">
    <property type="entry name" value="CORA FAMILY METAL ION TRANSPORTER (EUROFUNG)"/>
    <property type="match status" value="1"/>
</dbReference>
<name>A0A556N7N4_9FLAO</name>
<dbReference type="RefSeq" id="WP_144331722.1">
    <property type="nucleotide sequence ID" value="NZ_VLPL01000001.1"/>
</dbReference>
<keyword evidence="4 12" id="KW-1003">Cell membrane</keyword>
<comment type="catalytic activity">
    <reaction evidence="10">
        <text>Mg(2+)(in) = Mg(2+)(out)</text>
        <dbReference type="Rhea" id="RHEA:29827"/>
        <dbReference type="ChEBI" id="CHEBI:18420"/>
    </reaction>
</comment>
<evidence type="ECO:0000256" key="8">
    <source>
        <dbReference type="ARBA" id="ARBA00023065"/>
    </source>
</evidence>
<dbReference type="GO" id="GO:0015087">
    <property type="term" value="F:cobalt ion transmembrane transporter activity"/>
    <property type="evidence" value="ECO:0007669"/>
    <property type="project" value="UniProtKB-UniRule"/>
</dbReference>
<dbReference type="EMBL" id="VLPL01000001">
    <property type="protein sequence ID" value="TSJ48187.1"/>
    <property type="molecule type" value="Genomic_DNA"/>
</dbReference>
<keyword evidence="9 12" id="KW-0472">Membrane</keyword>
<dbReference type="Pfam" id="PF01544">
    <property type="entry name" value="CorA"/>
    <property type="match status" value="1"/>
</dbReference>
<evidence type="ECO:0000256" key="10">
    <source>
        <dbReference type="ARBA" id="ARBA00034269"/>
    </source>
</evidence>
<dbReference type="OrthoDB" id="9803416at2"/>
<keyword evidence="14" id="KW-1185">Reference proteome</keyword>
<dbReference type="GO" id="GO:0000287">
    <property type="term" value="F:magnesium ion binding"/>
    <property type="evidence" value="ECO:0007669"/>
    <property type="project" value="TreeGrafter"/>
</dbReference>
<evidence type="ECO:0000256" key="6">
    <source>
        <dbReference type="ARBA" id="ARBA00022842"/>
    </source>
</evidence>
<evidence type="ECO:0000256" key="5">
    <source>
        <dbReference type="ARBA" id="ARBA00022692"/>
    </source>
</evidence>
<dbReference type="GO" id="GO:0015095">
    <property type="term" value="F:magnesium ion transmembrane transporter activity"/>
    <property type="evidence" value="ECO:0007669"/>
    <property type="project" value="UniProtKB-UniRule"/>
</dbReference>
<dbReference type="InterPro" id="IPR045861">
    <property type="entry name" value="CorA_cytoplasmic_dom"/>
</dbReference>
<sequence length="336" mass="40047">MSQVAQLYKYNLDVFSLEKNSEKHFAETFSPFEDMNSTYWLNFHSMENKEAIRKLCDRLCIDKLLQEDLFAEAKRTHLEEYSDYVFFSIISALPKEGSNHYDLKKERISFVIGDNYLISFQEKPSDHFPTVRDRIECKRGKVRYKGPDFLLFRMLEAIIDNYTEVVEEISTNIEKLDKIVLRNPKSEVLRKVEWEKRKLLDLRKIVFPMKELMGQLDRVENEMIIEDNIHYFRELKDTCYSLIDEIESQKQMLDGIANLYYAIQGQRMNEIMKVLTVTSAIFIPLTFIVGVYGMNFEYMPELKSDYGYFIVWGIMILITAFLVFVFWKRGWLKRNN</sequence>